<dbReference type="KEGG" id="amaq:GO499_06270"/>
<sequence>MRKQVVRDAVAMILIFGHLIAMGLIFTRMHAYLGTAAEKLELALILSPLTGLFALAALRHVLDSESRRKSRAKSNGAFAAIVLLVPACFVGFIIYTLLAYPFGVAEDLASLRMTLAATEVALGAMMGLIAERLFGVDLAELRKDIAKE</sequence>
<evidence type="ECO:0000313" key="3">
    <source>
        <dbReference type="Proteomes" id="UP000464495"/>
    </source>
</evidence>
<name>A0A6P1SZD9_9RHOB</name>
<dbReference type="RefSeq" id="WP_161861397.1">
    <property type="nucleotide sequence ID" value="NZ_CP046620.1"/>
</dbReference>
<feature type="transmembrane region" description="Helical" evidence="1">
    <location>
        <begin position="74"/>
        <end position="100"/>
    </location>
</feature>
<feature type="transmembrane region" description="Helical" evidence="1">
    <location>
        <begin position="120"/>
        <end position="139"/>
    </location>
</feature>
<dbReference type="AlphaFoldDB" id="A0A6P1SZD9"/>
<feature type="transmembrane region" description="Helical" evidence="1">
    <location>
        <begin position="9"/>
        <end position="30"/>
    </location>
</feature>
<keyword evidence="1" id="KW-1133">Transmembrane helix</keyword>
<organism evidence="2 3">
    <name type="scientific">Algicella marina</name>
    <dbReference type="NCBI Taxonomy" id="2683284"/>
    <lineage>
        <taxon>Bacteria</taxon>
        <taxon>Pseudomonadati</taxon>
        <taxon>Pseudomonadota</taxon>
        <taxon>Alphaproteobacteria</taxon>
        <taxon>Rhodobacterales</taxon>
        <taxon>Paracoccaceae</taxon>
        <taxon>Algicella</taxon>
    </lineage>
</organism>
<proteinExistence type="predicted"/>
<keyword evidence="1" id="KW-0812">Transmembrane</keyword>
<feature type="transmembrane region" description="Helical" evidence="1">
    <location>
        <begin position="42"/>
        <end position="62"/>
    </location>
</feature>
<gene>
    <name evidence="2" type="ORF">GO499_06270</name>
</gene>
<reference evidence="2 3" key="1">
    <citation type="submission" date="2019-12" db="EMBL/GenBank/DDBJ databases">
        <title>Complete genome sequence of Algicella marina strain 9Alg 56(T) isolated from the red alga Tichocarpus crinitus.</title>
        <authorList>
            <person name="Kim S.-G."/>
            <person name="Nedashkovskaya O.I."/>
        </authorList>
    </citation>
    <scope>NUCLEOTIDE SEQUENCE [LARGE SCALE GENOMIC DNA]</scope>
    <source>
        <strain evidence="2 3">9Alg 56</strain>
    </source>
</reference>
<evidence type="ECO:0000256" key="1">
    <source>
        <dbReference type="SAM" id="Phobius"/>
    </source>
</evidence>
<dbReference type="Proteomes" id="UP000464495">
    <property type="component" value="Chromosome"/>
</dbReference>
<accession>A0A6P1SZD9</accession>
<keyword evidence="1" id="KW-0472">Membrane</keyword>
<protein>
    <submittedName>
        <fullName evidence="2">Uncharacterized protein</fullName>
    </submittedName>
</protein>
<keyword evidence="3" id="KW-1185">Reference proteome</keyword>
<evidence type="ECO:0000313" key="2">
    <source>
        <dbReference type="EMBL" id="QHQ34831.1"/>
    </source>
</evidence>
<dbReference type="EMBL" id="CP046620">
    <property type="protein sequence ID" value="QHQ34831.1"/>
    <property type="molecule type" value="Genomic_DNA"/>
</dbReference>